<dbReference type="GO" id="GO:0008270">
    <property type="term" value="F:zinc ion binding"/>
    <property type="evidence" value="ECO:0007669"/>
    <property type="project" value="InterPro"/>
</dbReference>
<dbReference type="PANTHER" id="PTHR47657">
    <property type="entry name" value="STEROL REGULATORY ELEMENT-BINDING PROTEIN ECM22"/>
    <property type="match status" value="1"/>
</dbReference>
<organism evidence="3 4">
    <name type="scientific">Aureobasidium pullulans</name>
    <name type="common">Black yeast</name>
    <name type="synonym">Pullularia pullulans</name>
    <dbReference type="NCBI Taxonomy" id="5580"/>
    <lineage>
        <taxon>Eukaryota</taxon>
        <taxon>Fungi</taxon>
        <taxon>Dikarya</taxon>
        <taxon>Ascomycota</taxon>
        <taxon>Pezizomycotina</taxon>
        <taxon>Dothideomycetes</taxon>
        <taxon>Dothideomycetidae</taxon>
        <taxon>Dothideales</taxon>
        <taxon>Saccotheciaceae</taxon>
        <taxon>Aureobasidium</taxon>
    </lineage>
</organism>
<dbReference type="PROSITE" id="PS00463">
    <property type="entry name" value="ZN2_CY6_FUNGAL_1"/>
    <property type="match status" value="1"/>
</dbReference>
<dbReference type="PROSITE" id="PS50048">
    <property type="entry name" value="ZN2_CY6_FUNGAL_2"/>
    <property type="match status" value="1"/>
</dbReference>
<proteinExistence type="predicted"/>
<dbReference type="Pfam" id="PF00172">
    <property type="entry name" value="Zn_clus"/>
    <property type="match status" value="1"/>
</dbReference>
<evidence type="ECO:0000256" key="1">
    <source>
        <dbReference type="ARBA" id="ARBA00023242"/>
    </source>
</evidence>
<dbReference type="InterPro" id="IPR052400">
    <property type="entry name" value="Zn2-C6_fungal_TF"/>
</dbReference>
<dbReference type="PANTHER" id="PTHR47657:SF12">
    <property type="entry name" value="ZN(II)2CYS6 TRANSCRIPTION FACTOR (EUROFUNG)"/>
    <property type="match status" value="1"/>
</dbReference>
<keyword evidence="1" id="KW-0539">Nucleus</keyword>
<dbReference type="GO" id="GO:0000981">
    <property type="term" value="F:DNA-binding transcription factor activity, RNA polymerase II-specific"/>
    <property type="evidence" value="ECO:0007669"/>
    <property type="project" value="InterPro"/>
</dbReference>
<sequence length="390" mass="43735">MAGQGAGPSRRSHTKSRTGCKTCKRRHIRCDETFLQCRNCTKYHVRCDYMDQRQSPTEVQPPRNHFPPPSLPAVEHKLDVRQQTGRFLYPELQISYQPRPQSHSRVELRLIQHISSISRSLLMNSTSHMTVWTSKVPNVATSYSYVMHALLAFSASHLAWISPSPHTRKIQIQHGGTALGGLHNALSSFSKFNADAILATSILLMTQANDWRTWSSLEACVRTVASAVHELVFADLINLSSYKPSEDSRPLPSMQERHSILTNPLLVTNNQEAHWIEQLLVYVSFLMGTQHAYTAAEQFDQLYGLRKWVIFVPCLLLGKPIIDGPSILVVAHLYATALSLEPLFPALGASFCAAISLPPLERIIQMTVPMQTDDQLGQHALEIGSLMHFP</sequence>
<dbReference type="CDD" id="cd00067">
    <property type="entry name" value="GAL4"/>
    <property type="match status" value="1"/>
</dbReference>
<dbReference type="SMART" id="SM00066">
    <property type="entry name" value="GAL4"/>
    <property type="match status" value="1"/>
</dbReference>
<comment type="caution">
    <text evidence="3">The sequence shown here is derived from an EMBL/GenBank/DDBJ whole genome shotgun (WGS) entry which is preliminary data.</text>
</comment>
<dbReference type="SUPFAM" id="SSF57701">
    <property type="entry name" value="Zn2/Cys6 DNA-binding domain"/>
    <property type="match status" value="1"/>
</dbReference>
<name>A0AB38LH49_AURPU</name>
<reference evidence="3 4" key="1">
    <citation type="submission" date="2018-10" db="EMBL/GenBank/DDBJ databases">
        <title>Fifty Aureobasidium pullulans genomes reveal a recombining polyextremotolerant generalist.</title>
        <authorList>
            <person name="Gostincar C."/>
            <person name="Turk M."/>
            <person name="Zajc J."/>
            <person name="Gunde-Cimerman N."/>
        </authorList>
    </citation>
    <scope>NUCLEOTIDE SEQUENCE [LARGE SCALE GENOMIC DNA]</scope>
    <source>
        <strain evidence="3 4">EXF-4256</strain>
    </source>
</reference>
<protein>
    <recommendedName>
        <fullName evidence="2">Zn(2)-C6 fungal-type domain-containing protein</fullName>
    </recommendedName>
</protein>
<dbReference type="AlphaFoldDB" id="A0AB38LH49"/>
<gene>
    <name evidence="3" type="ORF">D6C94_10551</name>
</gene>
<evidence type="ECO:0000313" key="4">
    <source>
        <dbReference type="Proteomes" id="UP000305064"/>
    </source>
</evidence>
<dbReference type="Gene3D" id="4.10.240.10">
    <property type="entry name" value="Zn(2)-C6 fungal-type DNA-binding domain"/>
    <property type="match status" value="1"/>
</dbReference>
<evidence type="ECO:0000313" key="3">
    <source>
        <dbReference type="EMBL" id="THY67685.1"/>
    </source>
</evidence>
<dbReference type="Proteomes" id="UP000305064">
    <property type="component" value="Unassembled WGS sequence"/>
</dbReference>
<accession>A0AB38LH49</accession>
<dbReference type="InterPro" id="IPR001138">
    <property type="entry name" value="Zn2Cys6_DnaBD"/>
</dbReference>
<evidence type="ECO:0000259" key="2">
    <source>
        <dbReference type="PROSITE" id="PS50048"/>
    </source>
</evidence>
<feature type="domain" description="Zn(2)-C6 fungal-type" evidence="2">
    <location>
        <begin position="19"/>
        <end position="49"/>
    </location>
</feature>
<dbReference type="EMBL" id="QZBJ01000146">
    <property type="protein sequence ID" value="THY67685.1"/>
    <property type="molecule type" value="Genomic_DNA"/>
</dbReference>
<dbReference type="InterPro" id="IPR036864">
    <property type="entry name" value="Zn2-C6_fun-type_DNA-bd_sf"/>
</dbReference>